<comment type="caution">
    <text evidence="1">The sequence shown here is derived from an EMBL/GenBank/DDBJ whole genome shotgun (WGS) entry which is preliminary data.</text>
</comment>
<name>A0ABN9RDU2_9DINO</name>
<dbReference type="Proteomes" id="UP001189429">
    <property type="component" value="Unassembled WGS sequence"/>
</dbReference>
<organism evidence="1 2">
    <name type="scientific">Prorocentrum cordatum</name>
    <dbReference type="NCBI Taxonomy" id="2364126"/>
    <lineage>
        <taxon>Eukaryota</taxon>
        <taxon>Sar</taxon>
        <taxon>Alveolata</taxon>
        <taxon>Dinophyceae</taxon>
        <taxon>Prorocentrales</taxon>
        <taxon>Prorocentraceae</taxon>
        <taxon>Prorocentrum</taxon>
    </lineage>
</organism>
<reference evidence="1" key="1">
    <citation type="submission" date="2023-10" db="EMBL/GenBank/DDBJ databases">
        <authorList>
            <person name="Chen Y."/>
            <person name="Shah S."/>
            <person name="Dougan E. K."/>
            <person name="Thang M."/>
            <person name="Chan C."/>
        </authorList>
    </citation>
    <scope>NUCLEOTIDE SEQUENCE [LARGE SCALE GENOMIC DNA]</scope>
</reference>
<evidence type="ECO:0000313" key="1">
    <source>
        <dbReference type="EMBL" id="CAK0816250.1"/>
    </source>
</evidence>
<proteinExistence type="predicted"/>
<evidence type="ECO:0000313" key="2">
    <source>
        <dbReference type="Proteomes" id="UP001189429"/>
    </source>
</evidence>
<keyword evidence="2" id="KW-1185">Reference proteome</keyword>
<dbReference type="EMBL" id="CAUYUJ010006142">
    <property type="protein sequence ID" value="CAK0816250.1"/>
    <property type="molecule type" value="Genomic_DNA"/>
</dbReference>
<accession>A0ABN9RDU2</accession>
<protein>
    <submittedName>
        <fullName evidence="1">Uncharacterized protein</fullName>
    </submittedName>
</protein>
<sequence>MRSVAGSFCGFSGSGSLTLYLAVQKQRNFDPIYHATCSLLQQYSVWVWAACGSLARLQRAWMALKDQFEAARGAVTWASARGPISALWLTLRRVGWDMASATVLVDDTGVGIDLLRVSPSEMLHYMYLSLERWQSALAKLQSDGMWTPARRCEAGYTDNAVCVFCGHSPADLEHEMFFCSVHEAQEGEEQGPYPDDVLQVRKDIWEQGQTGAGAEWDLATVDLLYALPMRPEFRPPEPSLLPVKEWGARDAPWPSKVFGDGSCFDRDFPEVCG</sequence>
<gene>
    <name evidence="1" type="ORF">PCOR1329_LOCUS19280</name>
</gene>